<evidence type="ECO:0000256" key="6">
    <source>
        <dbReference type="ARBA" id="ARBA00022777"/>
    </source>
</evidence>
<dbReference type="PANTHER" id="PTHR11947">
    <property type="entry name" value="PYRUVATE DEHYDROGENASE KINASE"/>
    <property type="match status" value="1"/>
</dbReference>
<evidence type="ECO:0000256" key="7">
    <source>
        <dbReference type="ARBA" id="ARBA00022840"/>
    </source>
</evidence>
<dbReference type="GO" id="GO:0005759">
    <property type="term" value="C:mitochondrial matrix"/>
    <property type="evidence" value="ECO:0007669"/>
    <property type="project" value="UniProtKB-SubCell"/>
</dbReference>
<keyword evidence="4 10" id="KW-0808">Transferase</keyword>
<proteinExistence type="inferred from homology"/>
<dbReference type="PROSITE" id="PS50109">
    <property type="entry name" value="HIS_KIN"/>
    <property type="match status" value="1"/>
</dbReference>
<keyword evidence="8" id="KW-0809">Transit peptide</keyword>
<feature type="domain" description="Histidine kinase" evidence="11">
    <location>
        <begin position="219"/>
        <end position="356"/>
    </location>
</feature>
<evidence type="ECO:0000256" key="5">
    <source>
        <dbReference type="ARBA" id="ARBA00022741"/>
    </source>
</evidence>
<dbReference type="SUPFAM" id="SSF69012">
    <property type="entry name" value="alpha-ketoacid dehydrogenase kinase, N-terminal domain"/>
    <property type="match status" value="1"/>
</dbReference>
<dbReference type="SUPFAM" id="SSF55874">
    <property type="entry name" value="ATPase domain of HSP90 chaperone/DNA topoisomerase II/histidine kinase"/>
    <property type="match status" value="1"/>
</dbReference>
<dbReference type="InterPro" id="IPR036784">
    <property type="entry name" value="AK/P_DHK_N_sf"/>
</dbReference>
<dbReference type="EMBL" id="CDMY01000179">
    <property type="protein sequence ID" value="CEL93607.1"/>
    <property type="molecule type" value="Genomic_DNA"/>
</dbReference>
<comment type="similarity">
    <text evidence="2 10">Belongs to the PDK/BCKDK protein kinase family.</text>
</comment>
<keyword evidence="5 10" id="KW-0547">Nucleotide-binding</keyword>
<dbReference type="OMA" id="HQENCPS"/>
<evidence type="ECO:0000256" key="1">
    <source>
        <dbReference type="ARBA" id="ARBA00004305"/>
    </source>
</evidence>
<dbReference type="GO" id="GO:0005524">
    <property type="term" value="F:ATP binding"/>
    <property type="evidence" value="ECO:0007669"/>
    <property type="project" value="UniProtKB-UniRule"/>
</dbReference>
<name>A0A0G4ED48_VITBC</name>
<evidence type="ECO:0000259" key="11">
    <source>
        <dbReference type="PROSITE" id="PS50109"/>
    </source>
</evidence>
<dbReference type="STRING" id="1169540.A0A0G4ED48"/>
<evidence type="ECO:0000256" key="10">
    <source>
        <dbReference type="RuleBase" id="RU366032"/>
    </source>
</evidence>
<dbReference type="GO" id="GO:0010906">
    <property type="term" value="P:regulation of glucose metabolic process"/>
    <property type="evidence" value="ECO:0007669"/>
    <property type="project" value="TreeGrafter"/>
</dbReference>
<dbReference type="Pfam" id="PF02518">
    <property type="entry name" value="HATPase_c"/>
    <property type="match status" value="1"/>
</dbReference>
<evidence type="ECO:0000256" key="3">
    <source>
        <dbReference type="ARBA" id="ARBA00022553"/>
    </source>
</evidence>
<evidence type="ECO:0000256" key="2">
    <source>
        <dbReference type="ARBA" id="ARBA00006155"/>
    </source>
</evidence>
<organism evidence="12 13">
    <name type="scientific">Vitrella brassicaformis (strain CCMP3155)</name>
    <dbReference type="NCBI Taxonomy" id="1169540"/>
    <lineage>
        <taxon>Eukaryota</taxon>
        <taxon>Sar</taxon>
        <taxon>Alveolata</taxon>
        <taxon>Colpodellida</taxon>
        <taxon>Vitrellaceae</taxon>
        <taxon>Vitrella</taxon>
    </lineage>
</organism>
<comment type="subcellular location">
    <subcellularLocation>
        <location evidence="1 10">Mitochondrion matrix</location>
    </subcellularLocation>
</comment>
<dbReference type="InParanoid" id="A0A0G4ED48"/>
<keyword evidence="13" id="KW-1185">Reference proteome</keyword>
<dbReference type="InterPro" id="IPR039028">
    <property type="entry name" value="BCKD/PDK"/>
</dbReference>
<dbReference type="Gene3D" id="1.20.140.20">
    <property type="entry name" value="Alpha-ketoacid/pyruvate dehydrogenase kinase, N-terminal domain"/>
    <property type="match status" value="1"/>
</dbReference>
<dbReference type="PANTHER" id="PTHR11947:SF20">
    <property type="entry name" value="[3-METHYL-2-OXOBUTANOATE DEHYDROGENASE [LIPOAMIDE]] KINASE, MITOCHONDRIAL"/>
    <property type="match status" value="1"/>
</dbReference>
<evidence type="ECO:0000313" key="13">
    <source>
        <dbReference type="Proteomes" id="UP000041254"/>
    </source>
</evidence>
<keyword evidence="9 10" id="KW-0496">Mitochondrion</keyword>
<keyword evidence="7 10" id="KW-0067">ATP-binding</keyword>
<dbReference type="Proteomes" id="UP000041254">
    <property type="component" value="Unassembled WGS sequence"/>
</dbReference>
<dbReference type="PhylomeDB" id="A0A0G4ED48"/>
<dbReference type="EC" id="2.7.11.-" evidence="10"/>
<dbReference type="Gene3D" id="3.30.565.10">
    <property type="entry name" value="Histidine kinase-like ATPase, C-terminal domain"/>
    <property type="match status" value="1"/>
</dbReference>
<dbReference type="InterPro" id="IPR004358">
    <property type="entry name" value="Sig_transdc_His_kin-like_C"/>
</dbReference>
<evidence type="ECO:0000256" key="9">
    <source>
        <dbReference type="ARBA" id="ARBA00023128"/>
    </source>
</evidence>
<evidence type="ECO:0000313" key="12">
    <source>
        <dbReference type="EMBL" id="CEL93607.1"/>
    </source>
</evidence>
<reference evidence="12 13" key="1">
    <citation type="submission" date="2014-11" db="EMBL/GenBank/DDBJ databases">
        <authorList>
            <person name="Zhu J."/>
            <person name="Qi W."/>
            <person name="Song R."/>
        </authorList>
    </citation>
    <scope>NUCLEOTIDE SEQUENCE [LARGE SCALE GENOMIC DNA]</scope>
</reference>
<keyword evidence="3" id="KW-0597">Phosphoprotein</keyword>
<dbReference type="OrthoDB" id="407390at2759"/>
<evidence type="ECO:0000256" key="8">
    <source>
        <dbReference type="ARBA" id="ARBA00022946"/>
    </source>
</evidence>
<dbReference type="CDD" id="cd16929">
    <property type="entry name" value="HATPase_PDK-like"/>
    <property type="match status" value="1"/>
</dbReference>
<dbReference type="SMART" id="SM00387">
    <property type="entry name" value="HATPase_c"/>
    <property type="match status" value="1"/>
</dbReference>
<gene>
    <name evidence="12" type="ORF">Vbra_11315</name>
</gene>
<accession>A0A0G4ED48</accession>
<dbReference type="InterPro" id="IPR003594">
    <property type="entry name" value="HATPase_dom"/>
</dbReference>
<sequence length="413" mass="46527">MASRHWTIAYIIEKYARRPIRSITMRQLMNITSTAPSALIRNAEWLREEMAVRFAHRLCDFNRQPHIVALNPHIHQVYELYTSAFEQLVEFPPVRDEEGESSFTKLIEDVVASQGNVVDQMRRGVKDLKTICPDVSSTLDNFLERLLVTRISRRVLLEHHIGLHNPRPDYAGVVHLHCHPVDVIMHVAEQVRGICKQTFGLSPPVNIKGNLETTFPFIPEHLKIILYEILKNSMRATVEFCTLGNSLGSIPVNDDDLPPIEIAIFKGQKDVIIKISDKGGGILPQRLQRIWSYGFTTVDESTDSNASPRERSSELAGYGFGLPLARGYARYFGGDIHIQSMLGHGTDTYINLNHVGDQLEALADWSVTTPLLLQQVDCHGGPTASADPRKEYRYITPAGYSHTSQRPTSVWNG</sequence>
<dbReference type="PRINTS" id="PR00344">
    <property type="entry name" value="BCTRLSENSOR"/>
</dbReference>
<dbReference type="AlphaFoldDB" id="A0A0G4ED48"/>
<protein>
    <recommendedName>
        <fullName evidence="10">Protein-serine/threonine kinase</fullName>
        <ecNumber evidence="10">2.7.11.-</ecNumber>
    </recommendedName>
</protein>
<keyword evidence="6 10" id="KW-0418">Kinase</keyword>
<dbReference type="InterPro" id="IPR005467">
    <property type="entry name" value="His_kinase_dom"/>
</dbReference>
<dbReference type="InterPro" id="IPR036890">
    <property type="entry name" value="HATPase_C_sf"/>
</dbReference>
<evidence type="ECO:0000256" key="4">
    <source>
        <dbReference type="ARBA" id="ARBA00022679"/>
    </source>
</evidence>
<dbReference type="InterPro" id="IPR018955">
    <property type="entry name" value="BCDHK/PDK_N"/>
</dbReference>
<dbReference type="Pfam" id="PF10436">
    <property type="entry name" value="BCDHK_Adom3"/>
    <property type="match status" value="1"/>
</dbReference>
<dbReference type="VEuPathDB" id="CryptoDB:Vbra_11315"/>
<dbReference type="GO" id="GO:0004740">
    <property type="term" value="F:pyruvate dehydrogenase (acetyl-transferring) kinase activity"/>
    <property type="evidence" value="ECO:0007669"/>
    <property type="project" value="TreeGrafter"/>
</dbReference>